<reference evidence="2 3" key="1">
    <citation type="submission" date="2017-06" db="EMBL/GenBank/DDBJ databases">
        <title>Ant-infecting Ophiocordyceps genomes reveal a high diversity of potential behavioral manipulation genes and a possible major role for enterotoxins.</title>
        <authorList>
            <person name="De Bekker C."/>
            <person name="Evans H.C."/>
            <person name="Brachmann A."/>
            <person name="Hughes D.P."/>
        </authorList>
    </citation>
    <scope>NUCLEOTIDE SEQUENCE [LARGE SCALE GENOMIC DNA]</scope>
    <source>
        <strain evidence="2 3">Map64</strain>
    </source>
</reference>
<accession>A0A2C5XEL9</accession>
<gene>
    <name evidence="2" type="ORF">CDD81_2565</name>
</gene>
<evidence type="ECO:0000313" key="2">
    <source>
        <dbReference type="EMBL" id="PHH59798.1"/>
    </source>
</evidence>
<proteinExistence type="predicted"/>
<evidence type="ECO:0000313" key="3">
    <source>
        <dbReference type="Proteomes" id="UP000226192"/>
    </source>
</evidence>
<keyword evidence="3" id="KW-1185">Reference proteome</keyword>
<evidence type="ECO:0000256" key="1">
    <source>
        <dbReference type="SAM" id="MobiDB-lite"/>
    </source>
</evidence>
<organism evidence="2 3">
    <name type="scientific">Ophiocordyceps australis</name>
    <dbReference type="NCBI Taxonomy" id="1399860"/>
    <lineage>
        <taxon>Eukaryota</taxon>
        <taxon>Fungi</taxon>
        <taxon>Dikarya</taxon>
        <taxon>Ascomycota</taxon>
        <taxon>Pezizomycotina</taxon>
        <taxon>Sordariomycetes</taxon>
        <taxon>Hypocreomycetidae</taxon>
        <taxon>Hypocreales</taxon>
        <taxon>Ophiocordycipitaceae</taxon>
        <taxon>Ophiocordyceps</taxon>
    </lineage>
</organism>
<feature type="region of interest" description="Disordered" evidence="1">
    <location>
        <begin position="1"/>
        <end position="22"/>
    </location>
</feature>
<dbReference type="STRING" id="1399860.A0A2C5XEL9"/>
<comment type="caution">
    <text evidence="2">The sequence shown here is derived from an EMBL/GenBank/DDBJ whole genome shotgun (WGS) entry which is preliminary data.</text>
</comment>
<dbReference type="AlphaFoldDB" id="A0A2C5XEL9"/>
<dbReference type="OrthoDB" id="5317787at2759"/>
<name>A0A2C5XEL9_9HYPO</name>
<sequence length="360" mass="39122">MASTSPRLGYFPPPQSSSSSSVETYDSLLSLAPCPPATSSASLAAPRARHAGATPSDATSFARLFPSRHRLAIRLDDAAADGMNVRVDTEAAPGHAVQLFHLRMRNLARRDFSLRRYARASGREVCSSSRAFAPAPSVAFALRSLRRASLSSMHSFAASAEHVAASSSSLASSDCIAEATQAADVHGLVPTDTIRLEFTNYARVDLHRRSRRAVRYSFEWWGRKYAWRRAVDKTLGSVAWHLVCQGAAEPVAHVVPDLRSPSQVDADKRAGVWLPPCYMWISDQSIVDALTDVADVVVATGLIALVDDCILNRWPLDNKPHALDPEPTPIKSGLRALFSRKPSAEHPHSPLRLQNTVAVC</sequence>
<protein>
    <submittedName>
        <fullName evidence="2">Uncharacterized protein</fullName>
    </submittedName>
</protein>
<dbReference type="Proteomes" id="UP000226192">
    <property type="component" value="Unassembled WGS sequence"/>
</dbReference>
<dbReference type="EMBL" id="NJET01000181">
    <property type="protein sequence ID" value="PHH59798.1"/>
    <property type="molecule type" value="Genomic_DNA"/>
</dbReference>